<comment type="caution">
    <text evidence="3">The sequence shown here is derived from an EMBL/GenBank/DDBJ whole genome shotgun (WGS) entry which is preliminary data.</text>
</comment>
<organism evidence="3">
    <name type="scientific">candidate division CPR3 bacterium</name>
    <dbReference type="NCBI Taxonomy" id="2268181"/>
    <lineage>
        <taxon>Bacteria</taxon>
        <taxon>Bacteria division CPR3</taxon>
    </lineage>
</organism>
<dbReference type="SUPFAM" id="SSF52540">
    <property type="entry name" value="P-loop containing nucleoside triphosphate hydrolases"/>
    <property type="match status" value="1"/>
</dbReference>
<keyword evidence="1" id="KW-0175">Coiled coil</keyword>
<dbReference type="Gene3D" id="3.40.50.300">
    <property type="entry name" value="P-loop containing nucleotide triphosphate hydrolases"/>
    <property type="match status" value="1"/>
</dbReference>
<evidence type="ECO:0000313" key="3">
    <source>
        <dbReference type="EMBL" id="HGT70927.1"/>
    </source>
</evidence>
<name>A0A7C4M0G7_UNCC3</name>
<evidence type="ECO:0000256" key="1">
    <source>
        <dbReference type="SAM" id="Coils"/>
    </source>
</evidence>
<dbReference type="InterPro" id="IPR043964">
    <property type="entry name" value="P-loop_TraG"/>
</dbReference>
<feature type="domain" description="TraG P-loop" evidence="2">
    <location>
        <begin position="507"/>
        <end position="651"/>
    </location>
</feature>
<feature type="domain" description="TraG P-loop" evidence="2">
    <location>
        <begin position="346"/>
        <end position="415"/>
    </location>
</feature>
<dbReference type="NCBIfam" id="NF045971">
    <property type="entry name" value="conju_CD1110"/>
    <property type="match status" value="1"/>
</dbReference>
<evidence type="ECO:0000259" key="2">
    <source>
        <dbReference type="Pfam" id="PF19044"/>
    </source>
</evidence>
<dbReference type="PANTHER" id="PTHR30121:SF6">
    <property type="entry name" value="SLR6007 PROTEIN"/>
    <property type="match status" value="1"/>
</dbReference>
<reference evidence="3" key="1">
    <citation type="journal article" date="2020" name="mSystems">
        <title>Genome- and Community-Level Interaction Insights into Carbon Utilization and Element Cycling Functions of Hydrothermarchaeota in Hydrothermal Sediment.</title>
        <authorList>
            <person name="Zhou Z."/>
            <person name="Liu Y."/>
            <person name="Xu W."/>
            <person name="Pan J."/>
            <person name="Luo Z.H."/>
            <person name="Li M."/>
        </authorList>
    </citation>
    <scope>NUCLEOTIDE SEQUENCE [LARGE SCALE GENOMIC DNA]</scope>
    <source>
        <strain evidence="3">SpSt-579</strain>
    </source>
</reference>
<sequence>MVDQDKNKKIIDNISAPRDAYASIEKEVELIKNSDSSKTVKEGVASFGVAKPINTKTDTDKKEIEKKVETKEKKGVLSSLFGSGISKEELDKRKKELEKKKEEERKKQEAIKREEEARRTYEKGLASIRDLIAPSSVQITPNYIVINDLYVRTLFVFNYPRYIFPNWLSPLINMDETMDIGMFIYPKDNRGVLDSLRKRSGQVEAALAVEAQKGLVRNPELETALQDIEELRDKLSRGEEKLFQFSLYFTFYAKSLDALDLITKKVESMLGGILVYTKRAGFQMSEGFRSTLPLGSDLIDIERNMNTGSLSTTFPFTSMDLTSSEGIMYGINRHNNGLIIFDRFKLENANSVVFAKSGAGKSYAVKLEALRYMMLGTDIIIIDPENEYKNLCKIVGGSYINISLSSTDRINPFDLPPLAEGATIDDGEDNLRSTIITIKGLMVLLLGRLDPEEDAIIEKALIEAYSEKGITSDPATQKGDFPLMSDVHNILIKNPSAVSLAKRMEKYVSGTFSGIYNKSTNVDLNNNFIVFNIRDLEASLRPIAMYTVLDFIWSRVRYQQKRRLLIVDEAWLMMEYDDAAKFIFSIAKRARKYQLGLTTITQDVEDFLSSKYGRAIVTNSSLQLLLKQSTASIDSIAKTFNLTQGEKSLLLESGVGEGLFFAGLNHVAIKIIASYTEDQIVTTSPKQTQEPASLEE</sequence>
<dbReference type="CDD" id="cd01127">
    <property type="entry name" value="TrwB_TraG_TraD_VirD4"/>
    <property type="match status" value="1"/>
</dbReference>
<dbReference type="InterPro" id="IPR051162">
    <property type="entry name" value="T4SS_component"/>
</dbReference>
<dbReference type="AlphaFoldDB" id="A0A7C4M0G7"/>
<feature type="coiled-coil region" evidence="1">
    <location>
        <begin position="85"/>
        <end position="120"/>
    </location>
</feature>
<dbReference type="InterPro" id="IPR027417">
    <property type="entry name" value="P-loop_NTPase"/>
</dbReference>
<accession>A0A7C4M0G7</accession>
<proteinExistence type="predicted"/>
<dbReference type="Gene3D" id="1.10.8.730">
    <property type="match status" value="1"/>
</dbReference>
<dbReference type="Pfam" id="PF19044">
    <property type="entry name" value="P-loop_TraG"/>
    <property type="match status" value="2"/>
</dbReference>
<protein>
    <submittedName>
        <fullName evidence="3">DUF87 domain-containing protein</fullName>
    </submittedName>
</protein>
<dbReference type="PANTHER" id="PTHR30121">
    <property type="entry name" value="UNCHARACTERIZED PROTEIN YJGR-RELATED"/>
    <property type="match status" value="1"/>
</dbReference>
<dbReference type="EMBL" id="DSYQ01000005">
    <property type="protein sequence ID" value="HGT70927.1"/>
    <property type="molecule type" value="Genomic_DNA"/>
</dbReference>
<gene>
    <name evidence="3" type="ORF">ENT43_01565</name>
</gene>